<evidence type="ECO:0000259" key="5">
    <source>
        <dbReference type="PROSITE" id="PS50021"/>
    </source>
</evidence>
<evidence type="ECO:0000313" key="6">
    <source>
        <dbReference type="Ensembl" id="ENSAMXP00005022000.1"/>
    </source>
</evidence>
<accession>A0A8B9JI82</accession>
<evidence type="ECO:0000256" key="4">
    <source>
        <dbReference type="SAM" id="Phobius"/>
    </source>
</evidence>
<proteinExistence type="predicted"/>
<evidence type="ECO:0000313" key="7">
    <source>
        <dbReference type="Proteomes" id="UP000694621"/>
    </source>
</evidence>
<dbReference type="FunFam" id="3.80.10.10:FF:000007">
    <property type="entry name" value="Leucine-rich repeat and calponin homology domain-containing protein 1 isoform 3"/>
    <property type="match status" value="1"/>
</dbReference>
<sequence>MAASVLLSAESTVPAFAVGNPGAAGAAANGLSVPGPASWNRSLDRALEEAAATGSLNLSGRKLKEFPRSAANHDLTDTTRADLSRNRLSELPVEVCMFVSLENLNLYQNCLRSLPESLINLQALTYLNISRNQLSTLPAHVCSLPLKVLIACNNKLVSLPEELGQLRQLTELDVSCNEIQTLPSQVGQLETLRDLNIRRNHLVRLPPELAELPLVRLDFSCNKVTSIPVCYRNLRHLQSIVLDNNPLQSPPAQICIKGKIHIFKYLNMEACKIAPDLPDYDRRPLGFGSCVDELYPGRPYGALDSGFNSVDSGDKRWSGNEPSDELSDLPLRVAEITKEQRQRRERERDEHRPGSLLANGTLETELEQIDFIDSCTGEEDEEDGRSRGGEPVSLSSQFMAYIERRITREGSPVKASYSRDGRTDDSRRQGSLHNRATDTAGTLSSPTHNQRQISGSGLGLERMRREAQLAAQRYEEERQKARTAQRDAVRSYVKHKSTQSPTKLSPTDSETLYPSRRSTHTDDSALFMSVTGNPVDGCVSPTADTGTSCNSLQQGEERASLSPTALQSPTYPSPAAPSACRGANQRPESFLFRLSQREDKKRGESRPEEATPTPSPVSGPTGEEAELVEHLRKNIESRLKVSLPSDLGAALTDGVVLCHLANHVRPRSVPSIHVPSPAVPKLTMAKCRRNVENFLEACRRIGVPQGCLCSVADVLEGEALNLYRLLEALLSLAPPLRPSPPSQLAGFALFYLSVMSLLCVLYCHLVPRI</sequence>
<dbReference type="GeneID" id="103027580"/>
<keyword evidence="4" id="KW-1133">Transmembrane helix</keyword>
<evidence type="ECO:0000256" key="1">
    <source>
        <dbReference type="ARBA" id="ARBA00022614"/>
    </source>
</evidence>
<feature type="compositionally biased region" description="Basic and acidic residues" evidence="3">
    <location>
        <begin position="461"/>
        <end position="489"/>
    </location>
</feature>
<dbReference type="GO" id="GO:0005737">
    <property type="term" value="C:cytoplasm"/>
    <property type="evidence" value="ECO:0007669"/>
    <property type="project" value="TreeGrafter"/>
</dbReference>
<dbReference type="SUPFAM" id="SSF52058">
    <property type="entry name" value="L domain-like"/>
    <property type="match status" value="1"/>
</dbReference>
<reference evidence="6" key="1">
    <citation type="submission" date="2025-08" db="UniProtKB">
        <authorList>
            <consortium name="Ensembl"/>
        </authorList>
    </citation>
    <scope>IDENTIFICATION</scope>
</reference>
<feature type="compositionally biased region" description="Basic and acidic residues" evidence="3">
    <location>
        <begin position="338"/>
        <end position="353"/>
    </location>
</feature>
<dbReference type="PANTHER" id="PTHR48051">
    <property type="match status" value="1"/>
</dbReference>
<dbReference type="SMART" id="SM00364">
    <property type="entry name" value="LRR_BAC"/>
    <property type="match status" value="5"/>
</dbReference>
<evidence type="ECO:0000256" key="2">
    <source>
        <dbReference type="ARBA" id="ARBA00022737"/>
    </source>
</evidence>
<organism evidence="6 7">
    <name type="scientific">Astyanax mexicanus</name>
    <name type="common">Blind cave fish</name>
    <name type="synonym">Astyanax fasciatus mexicanus</name>
    <dbReference type="NCBI Taxonomy" id="7994"/>
    <lineage>
        <taxon>Eukaryota</taxon>
        <taxon>Metazoa</taxon>
        <taxon>Chordata</taxon>
        <taxon>Craniata</taxon>
        <taxon>Vertebrata</taxon>
        <taxon>Euteleostomi</taxon>
        <taxon>Actinopterygii</taxon>
        <taxon>Neopterygii</taxon>
        <taxon>Teleostei</taxon>
        <taxon>Ostariophysi</taxon>
        <taxon>Characiformes</taxon>
        <taxon>Characoidei</taxon>
        <taxon>Acestrorhamphidae</taxon>
        <taxon>Acestrorhamphinae</taxon>
        <taxon>Astyanax</taxon>
    </lineage>
</organism>
<dbReference type="Ensembl" id="ENSAMXT00005024309.1">
    <property type="protein sequence ID" value="ENSAMXP00005022000.1"/>
    <property type="gene ID" value="ENSAMXG00005011092.1"/>
</dbReference>
<feature type="compositionally biased region" description="Polar residues" evidence="3">
    <location>
        <begin position="498"/>
        <end position="512"/>
    </location>
</feature>
<dbReference type="InterPro" id="IPR050216">
    <property type="entry name" value="LRR_domain-containing"/>
</dbReference>
<dbReference type="Pfam" id="PF00307">
    <property type="entry name" value="CH"/>
    <property type="match status" value="1"/>
</dbReference>
<dbReference type="Gene3D" id="3.80.10.10">
    <property type="entry name" value="Ribonuclease Inhibitor"/>
    <property type="match status" value="1"/>
</dbReference>
<dbReference type="InterPro" id="IPR001611">
    <property type="entry name" value="Leu-rich_rpt"/>
</dbReference>
<evidence type="ECO:0000256" key="3">
    <source>
        <dbReference type="SAM" id="MobiDB-lite"/>
    </source>
</evidence>
<name>A0A8B9JI82_ASTMX</name>
<dbReference type="SMART" id="SM00033">
    <property type="entry name" value="CH"/>
    <property type="match status" value="1"/>
</dbReference>
<keyword evidence="4" id="KW-0472">Membrane</keyword>
<dbReference type="SMART" id="SM00369">
    <property type="entry name" value="LRR_TYP"/>
    <property type="match status" value="5"/>
</dbReference>
<dbReference type="PROSITE" id="PS51450">
    <property type="entry name" value="LRR"/>
    <property type="match status" value="1"/>
</dbReference>
<feature type="domain" description="Calponin-homology (CH)" evidence="5">
    <location>
        <begin position="621"/>
        <end position="734"/>
    </location>
</feature>
<dbReference type="InterPro" id="IPR036872">
    <property type="entry name" value="CH_dom_sf"/>
</dbReference>
<keyword evidence="1" id="KW-0433">Leucine-rich repeat</keyword>
<dbReference type="KEGG" id="amex:103027580"/>
<dbReference type="Gene3D" id="1.10.418.10">
    <property type="entry name" value="Calponin-like domain"/>
    <property type="match status" value="1"/>
</dbReference>
<dbReference type="SUPFAM" id="SSF47576">
    <property type="entry name" value="Calponin-homology domain, CH-domain"/>
    <property type="match status" value="1"/>
</dbReference>
<dbReference type="PANTHER" id="PTHR48051:SF44">
    <property type="entry name" value="LEUCINE RICH REPEATS AND CALPONIN HOMOLOGY DOMAIN CONTAINING 3"/>
    <property type="match status" value="1"/>
</dbReference>
<dbReference type="InterPro" id="IPR032675">
    <property type="entry name" value="LRR_dom_sf"/>
</dbReference>
<dbReference type="AlphaFoldDB" id="A0A8B9JI82"/>
<feature type="compositionally biased region" description="Polar residues" evidence="3">
    <location>
        <begin position="429"/>
        <end position="455"/>
    </location>
</feature>
<feature type="region of interest" description="Disordered" evidence="3">
    <location>
        <begin position="538"/>
        <end position="624"/>
    </location>
</feature>
<dbReference type="PROSITE" id="PS50021">
    <property type="entry name" value="CH"/>
    <property type="match status" value="1"/>
</dbReference>
<protein>
    <recommendedName>
        <fullName evidence="5">Calponin-homology (CH) domain-containing protein</fullName>
    </recommendedName>
</protein>
<feature type="region of interest" description="Disordered" evidence="3">
    <location>
        <begin position="338"/>
        <end position="363"/>
    </location>
</feature>
<dbReference type="InterPro" id="IPR001715">
    <property type="entry name" value="CH_dom"/>
</dbReference>
<dbReference type="Pfam" id="PF13855">
    <property type="entry name" value="LRR_8"/>
    <property type="match status" value="2"/>
</dbReference>
<feature type="transmembrane region" description="Helical" evidence="4">
    <location>
        <begin position="744"/>
        <end position="765"/>
    </location>
</feature>
<feature type="compositionally biased region" description="Basic and acidic residues" evidence="3">
    <location>
        <begin position="417"/>
        <end position="428"/>
    </location>
</feature>
<feature type="compositionally biased region" description="Polar residues" evidence="3">
    <location>
        <begin position="542"/>
        <end position="554"/>
    </location>
</feature>
<keyword evidence="2" id="KW-0677">Repeat</keyword>
<dbReference type="Proteomes" id="UP000694621">
    <property type="component" value="Unplaced"/>
</dbReference>
<dbReference type="CTD" id="84859"/>
<dbReference type="InterPro" id="IPR003591">
    <property type="entry name" value="Leu-rich_rpt_typical-subtyp"/>
</dbReference>
<keyword evidence="4" id="KW-0812">Transmembrane</keyword>
<feature type="compositionally biased region" description="Basic and acidic residues" evidence="3">
    <location>
        <begin position="595"/>
        <end position="609"/>
    </location>
</feature>
<feature type="region of interest" description="Disordered" evidence="3">
    <location>
        <begin position="405"/>
        <end position="524"/>
    </location>
</feature>